<dbReference type="InterPro" id="IPR002225">
    <property type="entry name" value="3Beta_OHSteriod_DH/Estase"/>
</dbReference>
<feature type="domain" description="3-beta hydroxysteroid dehydrogenase/isomerase" evidence="1">
    <location>
        <begin position="93"/>
        <end position="216"/>
    </location>
</feature>
<dbReference type="PANTHER" id="PTHR12126">
    <property type="entry name" value="NADH-UBIQUINONE OXIDOREDUCTASE 39 KDA SUBUNIT-RELATED"/>
    <property type="match status" value="1"/>
</dbReference>
<dbReference type="PANTHER" id="PTHR12126:SF6">
    <property type="entry name" value="3-BETA HYDROXYSTEROID DEHYDROGENASE_ISOMERASE DOMAIN-CONTAINING PROTEIN"/>
    <property type="match status" value="1"/>
</dbReference>
<dbReference type="GO" id="GO:0016616">
    <property type="term" value="F:oxidoreductase activity, acting on the CH-OH group of donors, NAD or NADP as acceptor"/>
    <property type="evidence" value="ECO:0007669"/>
    <property type="project" value="InterPro"/>
</dbReference>
<dbReference type="Pfam" id="PF01073">
    <property type="entry name" value="3Beta_HSD"/>
    <property type="match status" value="1"/>
</dbReference>
<sequence>MRRATASVAIGASSALAATRGYWDPAAHSPECLFLDRKDLYNMYPAKKPKVTAGEYGYQRMSHWCVFVTPNPCVRMPHERRRLNPKKAEVVTVFGATGYLGARIVKELLAHPEIKQVRATTRYPTLLDPKSDLAKLLDEGGDRIELHECDVTDRIQVNVAANGADCLIHAIDYHAEYTGNSHLETFLIGATNVAWTARQVRAERVIYCNGLDATFASESNYVDHRARGEDAVAANFPDATLLRFGPLYGAGYRYRGLGRFIYPCVYSRTRVQPTWVGDAARITVRAARASRAVRMKIDCGGPENISHIEFMQKMAKHFEPRIVFPFYKGLAMLFGRFLPWLVPNPWFDDNWILTWELDQVNRSPAMFDRLASWEKLEYRPHTMEEAAAIERGEAEVVPLHVLDKEYEQSELAEKEAFKQEEAEAAKMGIHRGKAEPGYGRSDGMETLANEIYPGSQFRVQPLQGAKYPDTVKKPGPQSLL</sequence>
<proteinExistence type="predicted"/>
<protein>
    <recommendedName>
        <fullName evidence="1">3-beta hydroxysteroid dehydrogenase/isomerase domain-containing protein</fullName>
    </recommendedName>
</protein>
<dbReference type="AlphaFoldDB" id="A0A7S1QP40"/>
<dbReference type="GO" id="GO:0044877">
    <property type="term" value="F:protein-containing complex binding"/>
    <property type="evidence" value="ECO:0007669"/>
    <property type="project" value="TreeGrafter"/>
</dbReference>
<evidence type="ECO:0000313" key="2">
    <source>
        <dbReference type="EMBL" id="CAD9144438.1"/>
    </source>
</evidence>
<dbReference type="GO" id="GO:0006694">
    <property type="term" value="P:steroid biosynthetic process"/>
    <property type="evidence" value="ECO:0007669"/>
    <property type="project" value="InterPro"/>
</dbReference>
<evidence type="ECO:0000259" key="1">
    <source>
        <dbReference type="Pfam" id="PF01073"/>
    </source>
</evidence>
<dbReference type="InterPro" id="IPR036291">
    <property type="entry name" value="NAD(P)-bd_dom_sf"/>
</dbReference>
<accession>A0A7S1QP40</accession>
<dbReference type="GO" id="GO:0005739">
    <property type="term" value="C:mitochondrion"/>
    <property type="evidence" value="ECO:0007669"/>
    <property type="project" value="TreeGrafter"/>
</dbReference>
<dbReference type="EMBL" id="HBGF01044012">
    <property type="protein sequence ID" value="CAD9144438.1"/>
    <property type="molecule type" value="Transcribed_RNA"/>
</dbReference>
<dbReference type="InterPro" id="IPR051207">
    <property type="entry name" value="ComplexI_NDUFA9_subunit"/>
</dbReference>
<reference evidence="2" key="1">
    <citation type="submission" date="2021-01" db="EMBL/GenBank/DDBJ databases">
        <authorList>
            <person name="Corre E."/>
            <person name="Pelletier E."/>
            <person name="Niang G."/>
            <person name="Scheremetjew M."/>
            <person name="Finn R."/>
            <person name="Kale V."/>
            <person name="Holt S."/>
            <person name="Cochrane G."/>
            <person name="Meng A."/>
            <person name="Brown T."/>
            <person name="Cohen L."/>
        </authorList>
    </citation>
    <scope>NUCLEOTIDE SEQUENCE</scope>
    <source>
        <strain evidence="2">CCAP 1951/1</strain>
    </source>
</reference>
<gene>
    <name evidence="2" type="ORF">NDES1114_LOCUS29447</name>
</gene>
<dbReference type="Gene3D" id="3.40.50.720">
    <property type="entry name" value="NAD(P)-binding Rossmann-like Domain"/>
    <property type="match status" value="1"/>
</dbReference>
<name>A0A7S1QP40_NEODS</name>
<dbReference type="SUPFAM" id="SSF51735">
    <property type="entry name" value="NAD(P)-binding Rossmann-fold domains"/>
    <property type="match status" value="1"/>
</dbReference>
<organism evidence="2">
    <name type="scientific">Neobodo designis</name>
    <name type="common">Flagellated protozoan</name>
    <name type="synonym">Bodo designis</name>
    <dbReference type="NCBI Taxonomy" id="312471"/>
    <lineage>
        <taxon>Eukaryota</taxon>
        <taxon>Discoba</taxon>
        <taxon>Euglenozoa</taxon>
        <taxon>Kinetoplastea</taxon>
        <taxon>Metakinetoplastina</taxon>
        <taxon>Neobodonida</taxon>
        <taxon>Neobodo</taxon>
    </lineage>
</organism>